<protein>
    <submittedName>
        <fullName evidence="1">Uncharacterized protein</fullName>
    </submittedName>
</protein>
<sequence>MYYWEMGISRPLINVVVLEANHASIIQIKGKPLKYGEQRRIAAQLYLIWFRNMVGHRTQNENVSKM</sequence>
<proteinExistence type="predicted"/>
<keyword evidence="2" id="KW-1185">Reference proteome</keyword>
<evidence type="ECO:0000313" key="1">
    <source>
        <dbReference type="EMBL" id="TEA38728.1"/>
    </source>
</evidence>
<organism evidence="1 2">
    <name type="scientific">Sousa chinensis</name>
    <name type="common">Indo-pacific humpbacked dolphin</name>
    <name type="synonym">Steno chinensis</name>
    <dbReference type="NCBI Taxonomy" id="103600"/>
    <lineage>
        <taxon>Eukaryota</taxon>
        <taxon>Metazoa</taxon>
        <taxon>Chordata</taxon>
        <taxon>Craniata</taxon>
        <taxon>Vertebrata</taxon>
        <taxon>Euteleostomi</taxon>
        <taxon>Mammalia</taxon>
        <taxon>Eutheria</taxon>
        <taxon>Laurasiatheria</taxon>
        <taxon>Artiodactyla</taxon>
        <taxon>Whippomorpha</taxon>
        <taxon>Cetacea</taxon>
        <taxon>Odontoceti</taxon>
        <taxon>Delphinidae</taxon>
        <taxon>Sousa</taxon>
    </lineage>
</organism>
<accession>A0A484GT36</accession>
<name>A0A484GT36_SOUCH</name>
<comment type="caution">
    <text evidence="1">The sequence shown here is derived from an EMBL/GenBank/DDBJ whole genome shotgun (WGS) entry which is preliminary data.</text>
</comment>
<dbReference type="AlphaFoldDB" id="A0A484GT36"/>
<gene>
    <name evidence="1" type="ORF">DBR06_SOUSAS610076</name>
</gene>
<evidence type="ECO:0000313" key="2">
    <source>
        <dbReference type="Proteomes" id="UP000295264"/>
    </source>
</evidence>
<dbReference type="Proteomes" id="UP000295264">
    <property type="component" value="Unassembled WGS sequence"/>
</dbReference>
<reference evidence="1 2" key="1">
    <citation type="journal article" date="2018" name="Genomics">
        <title>Molecular footprints of inshore aquatic adaptation in Indo-Pacific humpback dolphin (Sousa chinensis).</title>
        <authorList>
            <person name="Ming Y."/>
            <person name="Jian J."/>
            <person name="Yu F."/>
            <person name="Yu X."/>
            <person name="Wang J."/>
            <person name="Liu W."/>
        </authorList>
    </citation>
    <scope>NUCLEOTIDE SEQUENCE [LARGE SCALE GENOMIC DNA]</scope>
    <source>
        <strain evidence="1">MY-2018</strain>
        <tissue evidence="1">Skin</tissue>
    </source>
</reference>
<dbReference type="EMBL" id="QWLN02004660">
    <property type="protein sequence ID" value="TEA38728.1"/>
    <property type="molecule type" value="Genomic_DNA"/>
</dbReference>